<dbReference type="GO" id="GO:0008289">
    <property type="term" value="F:lipid binding"/>
    <property type="evidence" value="ECO:0007669"/>
    <property type="project" value="UniProtKB-KW"/>
</dbReference>
<keyword evidence="7" id="KW-0813">Transport</keyword>
<keyword evidence="21" id="KW-0238">DNA-binding</keyword>
<evidence type="ECO:0000256" key="11">
    <source>
        <dbReference type="ARBA" id="ARBA00022705"/>
    </source>
</evidence>
<dbReference type="InterPro" id="IPR036397">
    <property type="entry name" value="RNaseH_sf"/>
</dbReference>
<comment type="subcellular location">
    <subcellularLocation>
        <location evidence="3">Membrane</location>
    </subcellularLocation>
    <subcellularLocation>
        <location evidence="2">Nucleus</location>
    </subcellularLocation>
</comment>
<keyword evidence="15" id="KW-0862">Zinc</keyword>
<evidence type="ECO:0000256" key="17">
    <source>
        <dbReference type="ARBA" id="ARBA00023004"/>
    </source>
</evidence>
<keyword evidence="31" id="KW-1185">Reference proteome</keyword>
<dbReference type="PANTHER" id="PTHR45812">
    <property type="entry name" value="DNA POLYMERASE ZETA CATALYTIC SUBUNIT"/>
    <property type="match status" value="1"/>
</dbReference>
<evidence type="ECO:0000256" key="10">
    <source>
        <dbReference type="ARBA" id="ARBA00022695"/>
    </source>
</evidence>
<evidence type="ECO:0000256" key="20">
    <source>
        <dbReference type="ARBA" id="ARBA00023121"/>
    </source>
</evidence>
<keyword evidence="22 28" id="KW-0472">Membrane</keyword>
<keyword evidence="20" id="KW-0446">Lipid-binding</keyword>
<comment type="cofactor">
    <cofactor evidence="1">
        <name>[4Fe-4S] cluster</name>
        <dbReference type="ChEBI" id="CHEBI:49883"/>
    </cofactor>
</comment>
<dbReference type="SUPFAM" id="SSF56672">
    <property type="entry name" value="DNA/RNA polymerases"/>
    <property type="match status" value="1"/>
</dbReference>
<comment type="similarity">
    <text evidence="4">Belongs to the DNA polymerase type-B family.</text>
</comment>
<comment type="subunit">
    <text evidence="26">Forms DNA polymerase zeta with REV7.</text>
</comment>
<dbReference type="InterPro" id="IPR017964">
    <property type="entry name" value="DNA-dir_DNA_pol_B_CS"/>
</dbReference>
<keyword evidence="11" id="KW-0235">DNA replication</keyword>
<name>A0A9P6VMK7_9HELO</name>
<dbReference type="InterPro" id="IPR043502">
    <property type="entry name" value="DNA/RNA_pol_sf"/>
</dbReference>
<feature type="region of interest" description="Disordered" evidence="27">
    <location>
        <begin position="515"/>
        <end position="575"/>
    </location>
</feature>
<gene>
    <name evidence="30" type="ORF">D0Z07_3214</name>
</gene>
<dbReference type="EC" id="2.7.7.7" evidence="5"/>
<keyword evidence="9" id="KW-0808">Transferase</keyword>
<keyword evidence="23" id="KW-0234">DNA repair</keyword>
<evidence type="ECO:0000256" key="25">
    <source>
        <dbReference type="ARBA" id="ARBA00049244"/>
    </source>
</evidence>
<feature type="compositionally biased region" description="Polar residues" evidence="27">
    <location>
        <begin position="2375"/>
        <end position="2385"/>
    </location>
</feature>
<keyword evidence="12" id="KW-0479">Metal-binding</keyword>
<dbReference type="InterPro" id="IPR006134">
    <property type="entry name" value="DNA-dir_DNA_pol_B_multi_dom"/>
</dbReference>
<evidence type="ECO:0000256" key="4">
    <source>
        <dbReference type="ARBA" id="ARBA00005755"/>
    </source>
</evidence>
<keyword evidence="19" id="KW-0445">Lipid transport</keyword>
<feature type="compositionally biased region" description="Polar residues" evidence="27">
    <location>
        <begin position="1858"/>
        <end position="1868"/>
    </location>
</feature>
<feature type="domain" description="SMP-LTD" evidence="29">
    <location>
        <begin position="2030"/>
        <end position="2223"/>
    </location>
</feature>
<dbReference type="GO" id="GO:0006260">
    <property type="term" value="P:DNA replication"/>
    <property type="evidence" value="ECO:0007669"/>
    <property type="project" value="UniProtKB-KW"/>
</dbReference>
<dbReference type="InterPro" id="IPR023211">
    <property type="entry name" value="DNA_pol_palm_dom_sf"/>
</dbReference>
<dbReference type="GO" id="GO:0003677">
    <property type="term" value="F:DNA binding"/>
    <property type="evidence" value="ECO:0007669"/>
    <property type="project" value="UniProtKB-KW"/>
</dbReference>
<evidence type="ECO:0000256" key="9">
    <source>
        <dbReference type="ARBA" id="ARBA00022679"/>
    </source>
</evidence>
<dbReference type="GO" id="GO:0016035">
    <property type="term" value="C:zeta DNA polymerase complex"/>
    <property type="evidence" value="ECO:0007669"/>
    <property type="project" value="InterPro"/>
</dbReference>
<evidence type="ECO:0000256" key="5">
    <source>
        <dbReference type="ARBA" id="ARBA00012417"/>
    </source>
</evidence>
<feature type="compositionally biased region" description="Polar residues" evidence="27">
    <location>
        <begin position="560"/>
        <end position="569"/>
    </location>
</feature>
<dbReference type="GO" id="GO:0003887">
    <property type="term" value="F:DNA-directed DNA polymerase activity"/>
    <property type="evidence" value="ECO:0007669"/>
    <property type="project" value="UniProtKB-KW"/>
</dbReference>
<dbReference type="Pfam" id="PF14260">
    <property type="entry name" value="zf-C4pol"/>
    <property type="match status" value="1"/>
</dbReference>
<dbReference type="Gene3D" id="1.10.287.690">
    <property type="entry name" value="Helix hairpin bin"/>
    <property type="match status" value="1"/>
</dbReference>
<dbReference type="InterPro" id="IPR030559">
    <property type="entry name" value="PolZ_Rev3"/>
</dbReference>
<proteinExistence type="inferred from homology"/>
<evidence type="ECO:0000256" key="18">
    <source>
        <dbReference type="ARBA" id="ARBA00023014"/>
    </source>
</evidence>
<dbReference type="InterPro" id="IPR006133">
    <property type="entry name" value="DNA-dir_DNA_pol_B_exonuc"/>
</dbReference>
<feature type="compositionally biased region" description="Pro residues" evidence="27">
    <location>
        <begin position="2537"/>
        <end position="2547"/>
    </location>
</feature>
<keyword evidence="10" id="KW-0548">Nucleotidyltransferase</keyword>
<dbReference type="Proteomes" id="UP000785200">
    <property type="component" value="Unassembled WGS sequence"/>
</dbReference>
<dbReference type="EMBL" id="VNKQ01000006">
    <property type="protein sequence ID" value="KAG0650314.1"/>
    <property type="molecule type" value="Genomic_DNA"/>
</dbReference>
<feature type="region of interest" description="Disordered" evidence="27">
    <location>
        <begin position="2304"/>
        <end position="2344"/>
    </location>
</feature>
<dbReference type="OrthoDB" id="2414538at2759"/>
<dbReference type="GO" id="GO:0005634">
    <property type="term" value="C:nucleus"/>
    <property type="evidence" value="ECO:0007669"/>
    <property type="project" value="UniProtKB-SubCell"/>
</dbReference>
<feature type="compositionally biased region" description="Polar residues" evidence="27">
    <location>
        <begin position="2419"/>
        <end position="2435"/>
    </location>
</feature>
<keyword evidence="24" id="KW-0539">Nucleus</keyword>
<keyword evidence="17" id="KW-0408">Iron</keyword>
<evidence type="ECO:0000256" key="15">
    <source>
        <dbReference type="ARBA" id="ARBA00022833"/>
    </source>
</evidence>
<feature type="compositionally biased region" description="Polar residues" evidence="27">
    <location>
        <begin position="2304"/>
        <end position="2325"/>
    </location>
</feature>
<dbReference type="CDD" id="cd21675">
    <property type="entry name" value="SMP_TEX2"/>
    <property type="match status" value="1"/>
</dbReference>
<feature type="compositionally biased region" description="Basic and acidic residues" evidence="27">
    <location>
        <begin position="2580"/>
        <end position="2589"/>
    </location>
</feature>
<evidence type="ECO:0000256" key="16">
    <source>
        <dbReference type="ARBA" id="ARBA00022932"/>
    </source>
</evidence>
<dbReference type="GO" id="GO:0042276">
    <property type="term" value="P:error-prone translesion synthesis"/>
    <property type="evidence" value="ECO:0007669"/>
    <property type="project" value="TreeGrafter"/>
</dbReference>
<evidence type="ECO:0000256" key="23">
    <source>
        <dbReference type="ARBA" id="ARBA00023204"/>
    </source>
</evidence>
<dbReference type="PROSITE" id="PS00116">
    <property type="entry name" value="DNA_POLYMERASE_B"/>
    <property type="match status" value="1"/>
</dbReference>
<keyword evidence="14" id="KW-0863">Zinc-finger</keyword>
<evidence type="ECO:0000256" key="8">
    <source>
        <dbReference type="ARBA" id="ARBA00022485"/>
    </source>
</evidence>
<dbReference type="InterPro" id="IPR025687">
    <property type="entry name" value="Znf-C4pol"/>
</dbReference>
<dbReference type="InterPro" id="IPR056447">
    <property type="entry name" value="REV3_N"/>
</dbReference>
<dbReference type="PRINTS" id="PR00106">
    <property type="entry name" value="DNAPOLB"/>
</dbReference>
<keyword evidence="18" id="KW-0411">Iron-sulfur</keyword>
<evidence type="ECO:0000256" key="6">
    <source>
        <dbReference type="ARBA" id="ARBA00021589"/>
    </source>
</evidence>
<evidence type="ECO:0000256" key="28">
    <source>
        <dbReference type="SAM" id="Phobius"/>
    </source>
</evidence>
<dbReference type="Gene3D" id="1.10.132.60">
    <property type="entry name" value="DNA polymerase family B, C-terminal domain"/>
    <property type="match status" value="1"/>
</dbReference>
<evidence type="ECO:0000256" key="19">
    <source>
        <dbReference type="ARBA" id="ARBA00023055"/>
    </source>
</evidence>
<dbReference type="Pfam" id="PF03104">
    <property type="entry name" value="DNA_pol_B_exo1"/>
    <property type="match status" value="1"/>
</dbReference>
<feature type="region of interest" description="Disordered" evidence="27">
    <location>
        <begin position="2506"/>
        <end position="2728"/>
    </location>
</feature>
<dbReference type="SUPFAM" id="SSF53098">
    <property type="entry name" value="Ribonuclease H-like"/>
    <property type="match status" value="1"/>
</dbReference>
<evidence type="ECO:0000313" key="31">
    <source>
        <dbReference type="Proteomes" id="UP000785200"/>
    </source>
</evidence>
<evidence type="ECO:0000256" key="27">
    <source>
        <dbReference type="SAM" id="MobiDB-lite"/>
    </source>
</evidence>
<dbReference type="GO" id="GO:0051539">
    <property type="term" value="F:4 iron, 4 sulfur cluster binding"/>
    <property type="evidence" value="ECO:0007669"/>
    <property type="project" value="UniProtKB-KW"/>
</dbReference>
<evidence type="ECO:0000256" key="22">
    <source>
        <dbReference type="ARBA" id="ARBA00023136"/>
    </source>
</evidence>
<feature type="compositionally biased region" description="Low complexity" evidence="27">
    <location>
        <begin position="2399"/>
        <end position="2408"/>
    </location>
</feature>
<feature type="compositionally biased region" description="Polar residues" evidence="27">
    <location>
        <begin position="2444"/>
        <end position="2455"/>
    </location>
</feature>
<keyword evidence="13" id="KW-0227">DNA damage</keyword>
<dbReference type="GO" id="GO:0008270">
    <property type="term" value="F:zinc ion binding"/>
    <property type="evidence" value="ECO:0007669"/>
    <property type="project" value="UniProtKB-KW"/>
</dbReference>
<dbReference type="InterPro" id="IPR042087">
    <property type="entry name" value="DNA_pol_B_thumb"/>
</dbReference>
<organism evidence="30 31">
    <name type="scientific">Hyphodiscus hymeniophilus</name>
    <dbReference type="NCBI Taxonomy" id="353542"/>
    <lineage>
        <taxon>Eukaryota</taxon>
        <taxon>Fungi</taxon>
        <taxon>Dikarya</taxon>
        <taxon>Ascomycota</taxon>
        <taxon>Pezizomycotina</taxon>
        <taxon>Leotiomycetes</taxon>
        <taxon>Helotiales</taxon>
        <taxon>Hyphodiscaceae</taxon>
        <taxon>Hyphodiscus</taxon>
    </lineage>
</organism>
<dbReference type="GO" id="GO:0000724">
    <property type="term" value="P:double-strand break repair via homologous recombination"/>
    <property type="evidence" value="ECO:0007669"/>
    <property type="project" value="TreeGrafter"/>
</dbReference>
<comment type="caution">
    <text evidence="30">The sequence shown here is derived from an EMBL/GenBank/DDBJ whole genome shotgun (WGS) entry which is preliminary data.</text>
</comment>
<dbReference type="Gene3D" id="3.90.1600.10">
    <property type="entry name" value="Palm domain of DNA polymerase"/>
    <property type="match status" value="1"/>
</dbReference>
<evidence type="ECO:0000259" key="29">
    <source>
        <dbReference type="PROSITE" id="PS51847"/>
    </source>
</evidence>
<evidence type="ECO:0000256" key="24">
    <source>
        <dbReference type="ARBA" id="ARBA00023242"/>
    </source>
</evidence>
<feature type="compositionally biased region" description="Low complexity" evidence="27">
    <location>
        <begin position="2664"/>
        <end position="2673"/>
    </location>
</feature>
<dbReference type="InterPro" id="IPR031468">
    <property type="entry name" value="SMP_LBD"/>
</dbReference>
<dbReference type="FunFam" id="3.30.420.10:FF:000024">
    <property type="entry name" value="DNA polymerase zeta catalytic subunit"/>
    <property type="match status" value="1"/>
</dbReference>
<dbReference type="InterPro" id="IPR012337">
    <property type="entry name" value="RNaseH-like_sf"/>
</dbReference>
<dbReference type="GO" id="GO:0006869">
    <property type="term" value="P:lipid transport"/>
    <property type="evidence" value="ECO:0007669"/>
    <property type="project" value="UniProtKB-KW"/>
</dbReference>
<keyword evidence="28" id="KW-0812">Transmembrane</keyword>
<keyword evidence="8" id="KW-0004">4Fe-4S</keyword>
<feature type="region of interest" description="Disordered" evidence="27">
    <location>
        <begin position="2375"/>
        <end position="2488"/>
    </location>
</feature>
<feature type="region of interest" description="Disordered" evidence="27">
    <location>
        <begin position="830"/>
        <end position="860"/>
    </location>
</feature>
<dbReference type="Gene3D" id="3.30.420.10">
    <property type="entry name" value="Ribonuclease H-like superfamily/Ribonuclease H"/>
    <property type="match status" value="1"/>
</dbReference>
<dbReference type="CDD" id="cd05778">
    <property type="entry name" value="DNA_polB_zeta_exo"/>
    <property type="match status" value="1"/>
</dbReference>
<feature type="compositionally biased region" description="Low complexity" evidence="27">
    <location>
        <begin position="2472"/>
        <end position="2483"/>
    </location>
</feature>
<keyword evidence="16" id="KW-0239">DNA-directed DNA polymerase</keyword>
<evidence type="ECO:0000256" key="1">
    <source>
        <dbReference type="ARBA" id="ARBA00001966"/>
    </source>
</evidence>
<evidence type="ECO:0000256" key="13">
    <source>
        <dbReference type="ARBA" id="ARBA00022763"/>
    </source>
</evidence>
<feature type="region of interest" description="Disordered" evidence="27">
    <location>
        <begin position="1848"/>
        <end position="1868"/>
    </location>
</feature>
<dbReference type="Pfam" id="PF24055">
    <property type="entry name" value="POL3_N"/>
    <property type="match status" value="1"/>
</dbReference>
<sequence>MDLFRVRLNCIDHYQSTPTPFDPVLRNNVKPSQVSKEPRIPVIRVFGSTETGQKVCAHIHGAFPYLYIEYAGSLTPDDVGAYVHRLHLSIDAALGVSYRRNIYDGNAKYVARITLVKGVPFYGFHVGYKFYLKIYMLNPMVMTRLADILRQGGVMKRVFQPYEAHLQYLLQWMADYNLYGCGYIDCKKVKFRGPIPMHEELDNLSHLWHDHSVSPELVTDESSLPRVSHCSIEVDICVQDILNRHDINQRLLHHDFVERVNPLAPDKKLVHSMAGLWKDETRRRKSRMSNPQPGSSPFPAEVLISMSADPRYSQPGGWIHEAEYKETVMALMLDEKNKSDGAEISFGTFVEPTRFESNVRTSLEAVEDLYPENLRLALGLTQDTAEHNYDSNDHDETEVDRNRILGVAMKEEEEFYDSDEEIMREMELLQRKKGNHMEEKQMEPEAIQKHNIDVDGEPRPDGDNTATQFLGLIEPNAFGSQISLLNAEIASLGSDAVQSPHLDTFDSGFVSTLSTTQNSDAPVQSSSSGLKRSISPAKHPNPLGKRPRLPSGDALPLDLGTSNMKTQVEGSRRGSLKTRTVNGASLLPANGLPKKSSQEYIRGKASSQTLPLGFPVVKDPFDPETILRLSQKDAPQPSVVPKKKHISWDASLLSSTSQGQEPFMTTSDYSGHTQFSLTVWKAIKNMRTNFESVKDGTILTFREYPPSSVEVVSTMQDCGLPPAIYQDAFYSEETDVPERPREWAGREFKIESSTVPYLPDFDPTGGSDATFGEKPAIVLDRIKEEKDHERRRRACTLKSWRIAEHPPTYSEVENWFRDEHESNVTLAGTNAAVGHPPISPRRKGKLSQIEGPTQKNKHGFKYTQNQAGSSVQHEAQYMSTMSLEVHINTRGNFVPNPEEDEVQCLFWCLQSEEEGIEDNGTFQGMHVGIVALSEDGMMAENISRQAAVEVQEESSELDLIIRMVEIVRAHDPDILTGYEVHGGSWGYLIERARLKYEYNLCDEFSRMKTQSHGRFGKDNDKWGFNNTSTIRVTGRHMINIWRAMRSELNLLQYTMENVAFHLLHRRIPHFTWANLTGWYMNRKPRDLAKVLNYYISRVQLNLEILEKNELIVRTSEQARLLGVDFFSVFSRGSQFKVESLMFRIAKPENFMLVSPSRKQVGGQNALECLPLVMEPQSAFYTSPLLVLDFQSLYPSVMIAYNYCYSTFLGRIVNWRGTNKMGFTEFRRQQRLLELLKDHINISPNGMMYTKPLIRKSLLAKMLGEILETRVMVKSGMKIDKDDKALQRLLNNRQLALKLIANVTYGYTSASFSGRMPCSEIADSIVQTGRETLERAIALIHSVKRWGAEVVYGDTDSLFVCLKGRTKDQAFDIGEEIAKTVTNMNPRPIKLKFEKVYFPCVLLAKKRYVGFKYEHRHQAEPDFDAKGIETVRRDGTPAEQKIEEKALKILFRTADLSQVKSYFQKQCENIMKGSVSIQDFCFAKEVKLGSYSDKGPPPPGALISTKKMLEDARAEPQYGERIPYVVITGAPGARLIDRCVAPEELLENDHSELDSEYYISKNLIPPLERIFNLVGANVRQWYDEMPKVQRIRRVDANLQLQGQSKELTISKKTLESYMKSSSCLVCKEKLQSELPICPACWQDKPTSLLSLRTRLNLEERKLLDLHKICQSCSGLSPLDEVTCDSKDCPVFYTRTRQKARLRMERAIVEPVIQEISGKMEDLELGWLMALHGSTSEPTNSSSAVVVIASILFIIFDAMMIRGLVWFLLGILTWPLLIIAVLLHAYVTFPIQEDTAFRESNIVEPGDDVDLIKKAQKTLGDKFQPRNHEADVAAGYFAIYREYSPGGVNSKPSGLERSSPAGSTTISAPSPSVYQSMYRTIFERKPSTSPLDNKGAGKPQKRGGNVFYVVLRHGHLMLFDDEEQLEVRHVVSLAHHNVSIYSGGDQTPEGELFIKRNALCLTRKTDVGGLTPDGKASKPFYLFSELCSEKEDFYFAMLRNQERIPDSNYNPPIPLQYDVKDIITLVQKLHSSEEHLQTRWINAIIGRVFLALYKTSEMENFVRAKITKKISRVKKPSFLSRIVLQHVDLGEAAPVITNPRLKDLTVDGELVVEADVRYSGNFRLEVAATARIDLGTRFKAREVNLLLAVVIKRIEGHAMIRIKPPPSNRIWLTFSTMPKIDMTIEPIVSSRQITYTVILRQIENRIKEVVAESLVVPNWDDIPFFQPENKFWRGGIWANERLAHQSDDLETAAAQSGDVDEVEHLESEHSEAISALPDFEKSISMPTIDASPPSTMFARKAAKSALNLQTSKDSGSSTSIETRTSTPEKPPKVLRSRSFASASSPVVGTDVVNADAVKHATSPEHSHAMSAITALSQKDSPTNTPLGSPSGPPSQIEKAGSQSSASSRDSVSSEKDIDNELTPQPSQNASDISTHPRSGSYPPTPASISTASLQSDAPSAKPFGFGHDPRRENSTSTSSSGKSSTAETKRLSLAAVTNAAANAKKWGWNAIQRHQDQKTDGSVNSLEPTPPLVMGRGRPLPPPGTPLPPPDRKTKTAPIPVPKRKPIPPPTVPQISKGSSNDSKENDDRHSLPPPPLPKRRSREDEPVSAADDGIFVVAAPTSDSVPGTPTTEDPPELPPDHPVYMQPWVDDGEDEDDIVQSTPQPVVHPSSPKGPKSPSPPRLPKRRPPHRVLSTSPEEDGHKLPSWLAAQEEEQRAKSTWVDDDAGLQ</sequence>
<protein>
    <recommendedName>
        <fullName evidence="6">DNA polymerase zeta catalytic subunit</fullName>
        <ecNumber evidence="5">2.7.7.7</ecNumber>
    </recommendedName>
</protein>
<dbReference type="Gene3D" id="3.30.342.10">
    <property type="entry name" value="DNA Polymerase, chain B, domain 1"/>
    <property type="match status" value="1"/>
</dbReference>
<dbReference type="InterPro" id="IPR056435">
    <property type="entry name" value="DPOD/Z_N"/>
</dbReference>
<dbReference type="FunFam" id="3.30.342.10:FF:000018">
    <property type="entry name" value="DNA polymerase"/>
    <property type="match status" value="1"/>
</dbReference>
<dbReference type="InterPro" id="IPR006172">
    <property type="entry name" value="DNA-dir_DNA_pol_B"/>
</dbReference>
<dbReference type="Pfam" id="PF00136">
    <property type="entry name" value="DNA_pol_B"/>
    <property type="match status" value="1"/>
</dbReference>
<dbReference type="Pfam" id="PF15413">
    <property type="entry name" value="PH_11"/>
    <property type="match status" value="1"/>
</dbReference>
<accession>A0A9P6VMK7</accession>
<dbReference type="PROSITE" id="PS51847">
    <property type="entry name" value="SMP"/>
    <property type="match status" value="1"/>
</dbReference>
<dbReference type="Pfam" id="PF24065">
    <property type="entry name" value="REV3_N"/>
    <property type="match status" value="1"/>
</dbReference>
<dbReference type="GO" id="GO:0000166">
    <property type="term" value="F:nucleotide binding"/>
    <property type="evidence" value="ECO:0007669"/>
    <property type="project" value="InterPro"/>
</dbReference>
<evidence type="ECO:0000256" key="2">
    <source>
        <dbReference type="ARBA" id="ARBA00004123"/>
    </source>
</evidence>
<dbReference type="CDD" id="cd05534">
    <property type="entry name" value="POLBc_zeta"/>
    <property type="match status" value="1"/>
</dbReference>
<dbReference type="PANTHER" id="PTHR45812:SF1">
    <property type="entry name" value="DNA POLYMERASE ZETA CATALYTIC SUBUNIT"/>
    <property type="match status" value="1"/>
</dbReference>
<keyword evidence="28" id="KW-1133">Transmembrane helix</keyword>
<reference evidence="30" key="1">
    <citation type="submission" date="2019-07" db="EMBL/GenBank/DDBJ databases">
        <title>Hyphodiscus hymeniophilus genome sequencing and assembly.</title>
        <authorList>
            <person name="Kramer G."/>
            <person name="Nodwell J."/>
        </authorList>
    </citation>
    <scope>NUCLEOTIDE SEQUENCE</scope>
    <source>
        <strain evidence="30">ATCC 34498</strain>
    </source>
</reference>
<evidence type="ECO:0000256" key="26">
    <source>
        <dbReference type="ARBA" id="ARBA00066055"/>
    </source>
</evidence>
<feature type="transmembrane region" description="Helical" evidence="28">
    <location>
        <begin position="1764"/>
        <end position="1785"/>
    </location>
</feature>
<evidence type="ECO:0000256" key="3">
    <source>
        <dbReference type="ARBA" id="ARBA00004370"/>
    </source>
</evidence>
<evidence type="ECO:0000256" key="14">
    <source>
        <dbReference type="ARBA" id="ARBA00022771"/>
    </source>
</evidence>
<dbReference type="FunFam" id="1.10.287.690:FF:000002">
    <property type="entry name" value="DNA polymerase zeta"/>
    <property type="match status" value="1"/>
</dbReference>
<evidence type="ECO:0000256" key="12">
    <source>
        <dbReference type="ARBA" id="ARBA00022723"/>
    </source>
</evidence>
<evidence type="ECO:0000256" key="21">
    <source>
        <dbReference type="ARBA" id="ARBA00023125"/>
    </source>
</evidence>
<evidence type="ECO:0000313" key="30">
    <source>
        <dbReference type="EMBL" id="KAG0650314.1"/>
    </source>
</evidence>
<feature type="transmembrane region" description="Helical" evidence="28">
    <location>
        <begin position="1739"/>
        <end position="1757"/>
    </location>
</feature>
<evidence type="ECO:0000256" key="7">
    <source>
        <dbReference type="ARBA" id="ARBA00022448"/>
    </source>
</evidence>
<dbReference type="SMART" id="SM00486">
    <property type="entry name" value="POLBc"/>
    <property type="match status" value="1"/>
</dbReference>
<comment type="catalytic activity">
    <reaction evidence="25">
        <text>DNA(n) + a 2'-deoxyribonucleoside 5'-triphosphate = DNA(n+1) + diphosphate</text>
        <dbReference type="Rhea" id="RHEA:22508"/>
        <dbReference type="Rhea" id="RHEA-COMP:17339"/>
        <dbReference type="Rhea" id="RHEA-COMP:17340"/>
        <dbReference type="ChEBI" id="CHEBI:33019"/>
        <dbReference type="ChEBI" id="CHEBI:61560"/>
        <dbReference type="ChEBI" id="CHEBI:173112"/>
        <dbReference type="EC" id="2.7.7.7"/>
    </reaction>
</comment>
<dbReference type="FunFam" id="1.10.132.60:FF:000007">
    <property type="entry name" value="DNA polymerase"/>
    <property type="match status" value="1"/>
</dbReference>
<feature type="compositionally biased region" description="Polar residues" evidence="27">
    <location>
        <begin position="515"/>
        <end position="530"/>
    </location>
</feature>
<dbReference type="GO" id="GO:0016020">
    <property type="term" value="C:membrane"/>
    <property type="evidence" value="ECO:0007669"/>
    <property type="project" value="UniProtKB-SubCell"/>
</dbReference>